<comment type="similarity">
    <text evidence="1">Belongs to the short-chain dehydrogenases/reductases (SDR) family.</text>
</comment>
<dbReference type="EMBL" id="VTAW01000015">
    <property type="protein sequence ID" value="TYT61686.1"/>
    <property type="molecule type" value="Genomic_DNA"/>
</dbReference>
<dbReference type="PANTHER" id="PTHR42760">
    <property type="entry name" value="SHORT-CHAIN DEHYDROGENASES/REDUCTASES FAMILY MEMBER"/>
    <property type="match status" value="1"/>
</dbReference>
<dbReference type="PRINTS" id="PR00081">
    <property type="entry name" value="GDHRDH"/>
</dbReference>
<dbReference type="RefSeq" id="WP_149081835.1">
    <property type="nucleotide sequence ID" value="NZ_VTAW01000015.1"/>
</dbReference>
<dbReference type="PRINTS" id="PR00080">
    <property type="entry name" value="SDRFAMILY"/>
</dbReference>
<dbReference type="FunFam" id="3.40.50.720:FF:000084">
    <property type="entry name" value="Short-chain dehydrogenase reductase"/>
    <property type="match status" value="1"/>
</dbReference>
<name>A0A5D5AIZ4_9EURY</name>
<proteinExistence type="inferred from homology"/>
<dbReference type="InterPro" id="IPR020904">
    <property type="entry name" value="Sc_DH/Rdtase_CS"/>
</dbReference>
<comment type="caution">
    <text evidence="2">The sequence shown here is derived from an EMBL/GenBank/DDBJ whole genome shotgun (WGS) entry which is preliminary data.</text>
</comment>
<evidence type="ECO:0000256" key="1">
    <source>
        <dbReference type="ARBA" id="ARBA00006484"/>
    </source>
</evidence>
<gene>
    <name evidence="2" type="ORF">FYC77_12525</name>
</gene>
<dbReference type="Proteomes" id="UP000324104">
    <property type="component" value="Unassembled WGS sequence"/>
</dbReference>
<protein>
    <submittedName>
        <fullName evidence="2">SDR family oxidoreductase</fullName>
    </submittedName>
</protein>
<dbReference type="Pfam" id="PF13561">
    <property type="entry name" value="adh_short_C2"/>
    <property type="match status" value="1"/>
</dbReference>
<dbReference type="Gene3D" id="3.40.50.720">
    <property type="entry name" value="NAD(P)-binding Rossmann-like Domain"/>
    <property type="match status" value="1"/>
</dbReference>
<dbReference type="PROSITE" id="PS00061">
    <property type="entry name" value="ADH_SHORT"/>
    <property type="match status" value="1"/>
</dbReference>
<dbReference type="NCBIfam" id="NF005559">
    <property type="entry name" value="PRK07231.1"/>
    <property type="match status" value="1"/>
</dbReference>
<keyword evidence="3" id="KW-1185">Reference proteome</keyword>
<dbReference type="InterPro" id="IPR036291">
    <property type="entry name" value="NAD(P)-bd_dom_sf"/>
</dbReference>
<accession>A0A5D5AIZ4</accession>
<dbReference type="AlphaFoldDB" id="A0A5D5AIZ4"/>
<evidence type="ECO:0000313" key="2">
    <source>
        <dbReference type="EMBL" id="TYT61686.1"/>
    </source>
</evidence>
<organism evidence="2 3">
    <name type="scientific">Natrialba swarupiae</name>
    <dbReference type="NCBI Taxonomy" id="2448032"/>
    <lineage>
        <taxon>Archaea</taxon>
        <taxon>Methanobacteriati</taxon>
        <taxon>Methanobacteriota</taxon>
        <taxon>Stenosarchaea group</taxon>
        <taxon>Halobacteria</taxon>
        <taxon>Halobacteriales</taxon>
        <taxon>Natrialbaceae</taxon>
        <taxon>Natrialba</taxon>
    </lineage>
</organism>
<sequence length="271" mass="28663">MDDRVLEGQTAIVTGAAKGIGREIATTLAAEGADVVAADIDAENASETVSLIEDGGESALFVETDVTETASVRSMVDETIEAFGSIDVLVNNAGGSLDDDVAHAVDPESWKQIVDLNLTGPYICTHEVLPAMVESGGGSIVFVSSANALTGIGLPAYSAAKNGLHAFSRLVATQYGRYGIRSNAVCPGTIVTDSRREQRAADWDDEFREQLLDQYPMGEFGTPEDVANAVLYLSSDLARFVSGTELAVDGGLTCGLDQTFQRTLYDVDRLE</sequence>
<reference evidence="2 3" key="1">
    <citation type="submission" date="2019-08" db="EMBL/GenBank/DDBJ databases">
        <title>Archaea genome.</title>
        <authorList>
            <person name="Kajale S."/>
            <person name="Shouche Y."/>
            <person name="Deshpande N."/>
            <person name="Sharma A."/>
        </authorList>
    </citation>
    <scope>NUCLEOTIDE SEQUENCE [LARGE SCALE GENOMIC DNA]</scope>
    <source>
        <strain evidence="2 3">ESP3B_9</strain>
    </source>
</reference>
<dbReference type="InterPro" id="IPR002347">
    <property type="entry name" value="SDR_fam"/>
</dbReference>
<dbReference type="GO" id="GO:0016616">
    <property type="term" value="F:oxidoreductase activity, acting on the CH-OH group of donors, NAD or NADP as acceptor"/>
    <property type="evidence" value="ECO:0007669"/>
    <property type="project" value="TreeGrafter"/>
</dbReference>
<evidence type="ECO:0000313" key="3">
    <source>
        <dbReference type="Proteomes" id="UP000324104"/>
    </source>
</evidence>
<dbReference type="SUPFAM" id="SSF51735">
    <property type="entry name" value="NAD(P)-binding Rossmann-fold domains"/>
    <property type="match status" value="1"/>
</dbReference>